<organism evidence="2 3">
    <name type="scientific">Portunus trituberculatus</name>
    <name type="common">Swimming crab</name>
    <name type="synonym">Neptunus trituberculatus</name>
    <dbReference type="NCBI Taxonomy" id="210409"/>
    <lineage>
        <taxon>Eukaryota</taxon>
        <taxon>Metazoa</taxon>
        <taxon>Ecdysozoa</taxon>
        <taxon>Arthropoda</taxon>
        <taxon>Crustacea</taxon>
        <taxon>Multicrustacea</taxon>
        <taxon>Malacostraca</taxon>
        <taxon>Eumalacostraca</taxon>
        <taxon>Eucarida</taxon>
        <taxon>Decapoda</taxon>
        <taxon>Pleocyemata</taxon>
        <taxon>Brachyura</taxon>
        <taxon>Eubrachyura</taxon>
        <taxon>Portunoidea</taxon>
        <taxon>Portunidae</taxon>
        <taxon>Portuninae</taxon>
        <taxon>Portunus</taxon>
    </lineage>
</organism>
<dbReference type="Proteomes" id="UP000324222">
    <property type="component" value="Unassembled WGS sequence"/>
</dbReference>
<comment type="caution">
    <text evidence="2">The sequence shown here is derived from an EMBL/GenBank/DDBJ whole genome shotgun (WGS) entry which is preliminary data.</text>
</comment>
<protein>
    <submittedName>
        <fullName evidence="2">Uncharacterized protein</fullName>
    </submittedName>
</protein>
<feature type="region of interest" description="Disordered" evidence="1">
    <location>
        <begin position="18"/>
        <end position="37"/>
    </location>
</feature>
<reference evidence="2 3" key="1">
    <citation type="submission" date="2019-05" db="EMBL/GenBank/DDBJ databases">
        <title>Another draft genome of Portunus trituberculatus and its Hox gene families provides insights of decapod evolution.</title>
        <authorList>
            <person name="Jeong J.-H."/>
            <person name="Song I."/>
            <person name="Kim S."/>
            <person name="Choi T."/>
            <person name="Kim D."/>
            <person name="Ryu S."/>
            <person name="Kim W."/>
        </authorList>
    </citation>
    <scope>NUCLEOTIDE SEQUENCE [LARGE SCALE GENOMIC DNA]</scope>
    <source>
        <tissue evidence="2">Muscle</tissue>
    </source>
</reference>
<keyword evidence="3" id="KW-1185">Reference proteome</keyword>
<name>A0A5B7D469_PORTR</name>
<dbReference type="EMBL" id="VSRR010000480">
    <property type="protein sequence ID" value="MPC16125.1"/>
    <property type="molecule type" value="Genomic_DNA"/>
</dbReference>
<evidence type="ECO:0000256" key="1">
    <source>
        <dbReference type="SAM" id="MobiDB-lite"/>
    </source>
</evidence>
<evidence type="ECO:0000313" key="2">
    <source>
        <dbReference type="EMBL" id="MPC16125.1"/>
    </source>
</evidence>
<evidence type="ECO:0000313" key="3">
    <source>
        <dbReference type="Proteomes" id="UP000324222"/>
    </source>
</evidence>
<dbReference type="AlphaFoldDB" id="A0A5B7D469"/>
<sequence>MQIRRGKVYCGQLKLKSLSPENSSASAQGLNTSSNSSSKEGFIAFIQQYLAMLWLHLAPTSAWEKTAQETRGTIRPIALNISSLVQLSLP</sequence>
<accession>A0A5B7D469</accession>
<proteinExistence type="predicted"/>
<gene>
    <name evidence="2" type="ORF">E2C01_008945</name>
</gene>
<feature type="compositionally biased region" description="Polar residues" evidence="1">
    <location>
        <begin position="19"/>
        <end position="37"/>
    </location>
</feature>